<gene>
    <name evidence="4" type="ORF">FYJ65_08845</name>
</gene>
<keyword evidence="1" id="KW-0285">Flavoprotein</keyword>
<reference evidence="4 5" key="1">
    <citation type="submission" date="2019-08" db="EMBL/GenBank/DDBJ databases">
        <title>In-depth cultivation of the pig gut microbiome towards novel bacterial diversity and tailored functional studies.</title>
        <authorList>
            <person name="Wylensek D."/>
            <person name="Hitch T.C.A."/>
            <person name="Clavel T."/>
        </authorList>
    </citation>
    <scope>NUCLEOTIDE SEQUENCE [LARGE SCALE GENOMIC DNA]</scope>
    <source>
        <strain evidence="4 5">WCA-MUC-591-APC-4B</strain>
    </source>
</reference>
<dbReference type="SUPFAM" id="SSF52218">
    <property type="entry name" value="Flavoproteins"/>
    <property type="match status" value="1"/>
</dbReference>
<name>A0A6N7XN92_9FIRM</name>
<evidence type="ECO:0000256" key="1">
    <source>
        <dbReference type="ARBA" id="ARBA00022630"/>
    </source>
</evidence>
<feature type="domain" description="NADPH-dependent FMN reductase-like" evidence="3">
    <location>
        <begin position="3"/>
        <end position="152"/>
    </location>
</feature>
<dbReference type="InterPro" id="IPR051796">
    <property type="entry name" value="ISF_SsuE-like"/>
</dbReference>
<protein>
    <submittedName>
        <fullName evidence="4">Flavodoxin family protein</fullName>
    </submittedName>
</protein>
<dbReference type="PANTHER" id="PTHR43278:SF4">
    <property type="entry name" value="NAD(P)H-DEPENDENT FMN-CONTAINING OXIDOREDUCTASE YWQN-RELATED"/>
    <property type="match status" value="1"/>
</dbReference>
<dbReference type="Proteomes" id="UP000469424">
    <property type="component" value="Unassembled WGS sequence"/>
</dbReference>
<comment type="caution">
    <text evidence="4">The sequence shown here is derived from an EMBL/GenBank/DDBJ whole genome shotgun (WGS) entry which is preliminary data.</text>
</comment>
<sequence length="209" mass="22686">MDKVLLLNGSPHQFGCTHTALREVSDAIEDSGLQTEILHVGAVNIPGCKACGYCSRTGRCIMDGDPVNTVIEKLRDCSGLVVGSPVYYGGPSGAIVSLLERVFYACDSAYLKGKPAAAIASCRRSGTTATFDRLNKFFTISQMPVVSSQYWNGVHGNNPDEVLHDLEGMQTMRTLGRNMAWMIKCFEAGRAVGIEFPESEEPIATNFIR</sequence>
<evidence type="ECO:0000313" key="4">
    <source>
        <dbReference type="EMBL" id="MST71409.1"/>
    </source>
</evidence>
<organism evidence="4 5">
    <name type="scientific">Mogibacterium kristiansenii</name>
    <dbReference type="NCBI Taxonomy" id="2606708"/>
    <lineage>
        <taxon>Bacteria</taxon>
        <taxon>Bacillati</taxon>
        <taxon>Bacillota</taxon>
        <taxon>Clostridia</taxon>
        <taxon>Peptostreptococcales</taxon>
        <taxon>Anaerovoracaceae</taxon>
        <taxon>Mogibacterium</taxon>
    </lineage>
</organism>
<dbReference type="RefSeq" id="WP_154554972.1">
    <property type="nucleotide sequence ID" value="NZ_JAQXUZ010000026.1"/>
</dbReference>
<keyword evidence="5" id="KW-1185">Reference proteome</keyword>
<dbReference type="InterPro" id="IPR005025">
    <property type="entry name" value="FMN_Rdtase-like_dom"/>
</dbReference>
<dbReference type="Pfam" id="PF03358">
    <property type="entry name" value="FMN_red"/>
    <property type="match status" value="1"/>
</dbReference>
<keyword evidence="2" id="KW-0288">FMN</keyword>
<dbReference type="InterPro" id="IPR029039">
    <property type="entry name" value="Flavoprotein-like_sf"/>
</dbReference>
<dbReference type="GO" id="GO:0016491">
    <property type="term" value="F:oxidoreductase activity"/>
    <property type="evidence" value="ECO:0007669"/>
    <property type="project" value="InterPro"/>
</dbReference>
<dbReference type="EMBL" id="VUNA01000024">
    <property type="protein sequence ID" value="MST71409.1"/>
    <property type="molecule type" value="Genomic_DNA"/>
</dbReference>
<dbReference type="PANTHER" id="PTHR43278">
    <property type="entry name" value="NAD(P)H-DEPENDENT FMN-CONTAINING OXIDOREDUCTASE YWQN-RELATED"/>
    <property type="match status" value="1"/>
</dbReference>
<evidence type="ECO:0000256" key="2">
    <source>
        <dbReference type="ARBA" id="ARBA00022643"/>
    </source>
</evidence>
<accession>A0A6N7XN92</accession>
<evidence type="ECO:0000259" key="3">
    <source>
        <dbReference type="Pfam" id="PF03358"/>
    </source>
</evidence>
<evidence type="ECO:0000313" key="5">
    <source>
        <dbReference type="Proteomes" id="UP000469424"/>
    </source>
</evidence>
<dbReference type="AlphaFoldDB" id="A0A6N7XN92"/>
<dbReference type="Gene3D" id="3.40.50.360">
    <property type="match status" value="1"/>
</dbReference>
<proteinExistence type="predicted"/>